<evidence type="ECO:0000259" key="1">
    <source>
        <dbReference type="Pfam" id="PF04773"/>
    </source>
</evidence>
<evidence type="ECO:0000313" key="3">
    <source>
        <dbReference type="EMBL" id="MBB2147908.1"/>
    </source>
</evidence>
<dbReference type="PIRSF" id="PIRSF018266">
    <property type="entry name" value="FecR"/>
    <property type="match status" value="1"/>
</dbReference>
<evidence type="ECO:0000259" key="2">
    <source>
        <dbReference type="Pfam" id="PF16344"/>
    </source>
</evidence>
<gene>
    <name evidence="3" type="ORF">GM920_03180</name>
</gene>
<feature type="domain" description="FecR protein" evidence="1">
    <location>
        <begin position="138"/>
        <end position="231"/>
    </location>
</feature>
<dbReference type="InterPro" id="IPR006860">
    <property type="entry name" value="FecR"/>
</dbReference>
<proteinExistence type="predicted"/>
<dbReference type="InterPro" id="IPR032508">
    <property type="entry name" value="FecR_C"/>
</dbReference>
<evidence type="ECO:0000313" key="4">
    <source>
        <dbReference type="Proteomes" id="UP000636110"/>
    </source>
</evidence>
<protein>
    <submittedName>
        <fullName evidence="3">DUF4974 domain-containing protein</fullName>
    </submittedName>
</protein>
<dbReference type="InterPro" id="IPR012373">
    <property type="entry name" value="Ferrdict_sens_TM"/>
</dbReference>
<dbReference type="Pfam" id="PF16344">
    <property type="entry name" value="FecR_C"/>
    <property type="match status" value="1"/>
</dbReference>
<comment type="caution">
    <text evidence="3">The sequence shown here is derived from an EMBL/GenBank/DDBJ whole genome shotgun (WGS) entry which is preliminary data.</text>
</comment>
<organism evidence="3 4">
    <name type="scientific">Pedobacter gandavensis</name>
    <dbReference type="NCBI Taxonomy" id="2679963"/>
    <lineage>
        <taxon>Bacteria</taxon>
        <taxon>Pseudomonadati</taxon>
        <taxon>Bacteroidota</taxon>
        <taxon>Sphingobacteriia</taxon>
        <taxon>Sphingobacteriales</taxon>
        <taxon>Sphingobacteriaceae</taxon>
        <taxon>Pedobacter</taxon>
    </lineage>
</organism>
<feature type="domain" description="Protein FecR C-terminal" evidence="2">
    <location>
        <begin position="300"/>
        <end position="364"/>
    </location>
</feature>
<dbReference type="Proteomes" id="UP000636110">
    <property type="component" value="Unassembled WGS sequence"/>
</dbReference>
<name>A0ABR6ERL9_9SPHI</name>
<keyword evidence="4" id="KW-1185">Reference proteome</keyword>
<dbReference type="Gene3D" id="2.60.120.1440">
    <property type="match status" value="1"/>
</dbReference>
<dbReference type="EMBL" id="WNXC01000001">
    <property type="protein sequence ID" value="MBB2147908.1"/>
    <property type="molecule type" value="Genomic_DNA"/>
</dbReference>
<sequence>MYILFFFNISRCVPYRIWHYIDNTKYKHMSEKEFLALYEQYLQGNCTPEEILLLENYQDDFKWKTWTADLGDKERIHDEIYQRLHQEVQPVLQNSGSFRNRWMAAAAAVLITAAGGLLFFNTQKLNLFNESSLNASVFETRTGEKKQIRLQDGTIVWLNAESKLVLAKDYNQERREVDLTGEAYFDVVHSKTKPFKVHTKVFNINVLGTAFNVKAYPTDFNATATLIRGSISMCGLSPDSKQIILKPSEKVVFLNPEKLLNTPGKQQLKSSPNVRIQHYTQRTDTVVVETAWKNNSLEIYDQTFAEIKDILERWYDIEIQFKSKTVENYRFRANYNNESIVDVLQSLQEAHKFKYEMKDRTVTISE</sequence>
<accession>A0ABR6ERL9</accession>
<dbReference type="Gene3D" id="3.55.50.30">
    <property type="match status" value="1"/>
</dbReference>
<dbReference type="PANTHER" id="PTHR30273">
    <property type="entry name" value="PERIPLASMIC SIGNAL SENSOR AND SIGMA FACTOR ACTIVATOR FECR-RELATED"/>
    <property type="match status" value="1"/>
</dbReference>
<dbReference type="PANTHER" id="PTHR30273:SF2">
    <property type="entry name" value="PROTEIN FECR"/>
    <property type="match status" value="1"/>
</dbReference>
<dbReference type="Pfam" id="PF04773">
    <property type="entry name" value="FecR"/>
    <property type="match status" value="1"/>
</dbReference>
<reference evidence="3 4" key="1">
    <citation type="submission" date="2019-11" db="EMBL/GenBank/DDBJ databases">
        <title>Description of Pedobacter sp. LMG 31462T.</title>
        <authorList>
            <person name="Carlier A."/>
            <person name="Qi S."/>
            <person name="Vandamme P."/>
        </authorList>
    </citation>
    <scope>NUCLEOTIDE SEQUENCE [LARGE SCALE GENOMIC DNA]</scope>
    <source>
        <strain evidence="3 4">LMG 31462</strain>
    </source>
</reference>